<dbReference type="GO" id="GO:0038023">
    <property type="term" value="F:signaling receptor activity"/>
    <property type="evidence" value="ECO:0007669"/>
    <property type="project" value="TreeGrafter"/>
</dbReference>
<dbReference type="SUPFAM" id="SSF48726">
    <property type="entry name" value="Immunoglobulin"/>
    <property type="match status" value="1"/>
</dbReference>
<comment type="caution">
    <text evidence="7">The sequence shown here is derived from an EMBL/GenBank/DDBJ whole genome shotgun (WGS) entry which is preliminary data.</text>
</comment>
<evidence type="ECO:0000256" key="4">
    <source>
        <dbReference type="SAM" id="MobiDB-lite"/>
    </source>
</evidence>
<keyword evidence="8" id="KW-1185">Reference proteome</keyword>
<keyword evidence="1 6" id="KW-0732">Signal</keyword>
<dbReference type="AlphaFoldDB" id="A0A811YNU3"/>
<dbReference type="PANTHER" id="PTHR16423:SF7">
    <property type="entry name" value="NATURAL CYTOTOXICITY TRIGGERING RECEPTOR 2"/>
    <property type="match status" value="1"/>
</dbReference>
<keyword evidence="5" id="KW-0472">Membrane</keyword>
<feature type="chain" id="PRO_5033002720" evidence="6">
    <location>
        <begin position="23"/>
        <end position="216"/>
    </location>
</feature>
<evidence type="ECO:0000256" key="3">
    <source>
        <dbReference type="ARBA" id="ARBA00023319"/>
    </source>
</evidence>
<evidence type="ECO:0000256" key="6">
    <source>
        <dbReference type="SAM" id="SignalP"/>
    </source>
</evidence>
<dbReference type="InterPro" id="IPR013783">
    <property type="entry name" value="Ig-like_fold"/>
</dbReference>
<dbReference type="InterPro" id="IPR036179">
    <property type="entry name" value="Ig-like_dom_sf"/>
</dbReference>
<dbReference type="GO" id="GO:0009986">
    <property type="term" value="C:cell surface"/>
    <property type="evidence" value="ECO:0007669"/>
    <property type="project" value="TreeGrafter"/>
</dbReference>
<evidence type="ECO:0000256" key="1">
    <source>
        <dbReference type="ARBA" id="ARBA00022729"/>
    </source>
</evidence>
<feature type="compositionally biased region" description="Pro residues" evidence="4">
    <location>
        <begin position="206"/>
        <end position="216"/>
    </location>
</feature>
<reference evidence="7" key="1">
    <citation type="submission" date="2020-12" db="EMBL/GenBank/DDBJ databases">
        <authorList>
            <consortium name="Molecular Ecology Group"/>
        </authorList>
    </citation>
    <scope>NUCLEOTIDE SEQUENCE</scope>
    <source>
        <strain evidence="7">TBG_1078</strain>
    </source>
</reference>
<evidence type="ECO:0000313" key="7">
    <source>
        <dbReference type="EMBL" id="CAD7677815.1"/>
    </source>
</evidence>
<proteinExistence type="predicted"/>
<dbReference type="Proteomes" id="UP000645828">
    <property type="component" value="Unassembled WGS sequence"/>
</dbReference>
<evidence type="ECO:0000256" key="2">
    <source>
        <dbReference type="ARBA" id="ARBA00023157"/>
    </source>
</evidence>
<feature type="transmembrane region" description="Helical" evidence="5">
    <location>
        <begin position="132"/>
        <end position="151"/>
    </location>
</feature>
<evidence type="ECO:0000313" key="8">
    <source>
        <dbReference type="Proteomes" id="UP000645828"/>
    </source>
</evidence>
<accession>A0A811YNU3</accession>
<organism evidence="7 8">
    <name type="scientific">Nyctereutes procyonoides</name>
    <name type="common">Raccoon dog</name>
    <name type="synonym">Canis procyonoides</name>
    <dbReference type="NCBI Taxonomy" id="34880"/>
    <lineage>
        <taxon>Eukaryota</taxon>
        <taxon>Metazoa</taxon>
        <taxon>Chordata</taxon>
        <taxon>Craniata</taxon>
        <taxon>Vertebrata</taxon>
        <taxon>Euteleostomi</taxon>
        <taxon>Mammalia</taxon>
        <taxon>Eutheria</taxon>
        <taxon>Laurasiatheria</taxon>
        <taxon>Carnivora</taxon>
        <taxon>Caniformia</taxon>
        <taxon>Canidae</taxon>
        <taxon>Nyctereutes</taxon>
    </lineage>
</organism>
<keyword evidence="2" id="KW-1015">Disulfide bond</keyword>
<protein>
    <submittedName>
        <fullName evidence="7">(raccoon dog) hypothetical protein</fullName>
    </submittedName>
</protein>
<gene>
    <name evidence="7" type="ORF">NYPRO_LOCUS10613</name>
</gene>
<keyword evidence="5" id="KW-0812">Transmembrane</keyword>
<feature type="transmembrane region" description="Helical" evidence="5">
    <location>
        <begin position="163"/>
        <end position="187"/>
    </location>
</feature>
<keyword evidence="3" id="KW-0393">Immunoglobulin domain</keyword>
<evidence type="ECO:0000256" key="5">
    <source>
        <dbReference type="SAM" id="Phobius"/>
    </source>
</evidence>
<dbReference type="EMBL" id="CAJHUB010000680">
    <property type="protein sequence ID" value="CAD7677815.1"/>
    <property type="molecule type" value="Genomic_DNA"/>
</dbReference>
<dbReference type="InterPro" id="IPR052314">
    <property type="entry name" value="Immune_rcpt_domain"/>
</dbReference>
<keyword evidence="5" id="KW-1133">Transmembrane helix</keyword>
<dbReference type="Gene3D" id="2.60.40.10">
    <property type="entry name" value="Immunoglobulins"/>
    <property type="match status" value="1"/>
</dbReference>
<dbReference type="PANTHER" id="PTHR16423">
    <property type="entry name" value="TREM-LIKE TRANSCRIPT PROTEIN"/>
    <property type="match status" value="1"/>
</dbReference>
<feature type="region of interest" description="Disordered" evidence="4">
    <location>
        <begin position="196"/>
        <end position="216"/>
    </location>
</feature>
<feature type="signal peptide" evidence="6">
    <location>
        <begin position="1"/>
        <end position="22"/>
    </location>
</feature>
<sequence length="216" mass="23524">MTQESLHLLLVLLLLALDKGQGEESGSRETGKGREGDLFSGSWVQTQENELVWAAQGQVVSVKCPSAPLAGEYKNKTWCKETKPGYCLKLPSIFIWDNPSAGFFIVIITEIKKISSGIYWCRIDRGPKGSIYILKNISLVVTSMITSSTFISSSKHCLPDSAFMMLLCAFLETKILALTALLLFLTYRTQVSTSTMGGAAKTAPSPKTPGPLGIPR</sequence>
<name>A0A811YNU3_NYCPR</name>